<reference evidence="1 2" key="1">
    <citation type="submission" date="2023-09" db="EMBL/GenBank/DDBJ databases">
        <title>Nesidiocoris tenuis whole genome shotgun sequence.</title>
        <authorList>
            <person name="Shibata T."/>
            <person name="Shimoda M."/>
            <person name="Kobayashi T."/>
            <person name="Uehara T."/>
        </authorList>
    </citation>
    <scope>NUCLEOTIDE SEQUENCE [LARGE SCALE GENOMIC DNA]</scope>
    <source>
        <strain evidence="1 2">Japan</strain>
    </source>
</reference>
<gene>
    <name evidence="1" type="ORF">NTJ_12466</name>
</gene>
<dbReference type="Proteomes" id="UP001307889">
    <property type="component" value="Chromosome 10"/>
</dbReference>
<protein>
    <submittedName>
        <fullName evidence="1">Uncharacterized protein</fullName>
    </submittedName>
</protein>
<dbReference type="EMBL" id="AP028918">
    <property type="protein sequence ID" value="BES99649.1"/>
    <property type="molecule type" value="Genomic_DNA"/>
</dbReference>
<organism evidence="1 2">
    <name type="scientific">Nesidiocoris tenuis</name>
    <dbReference type="NCBI Taxonomy" id="355587"/>
    <lineage>
        <taxon>Eukaryota</taxon>
        <taxon>Metazoa</taxon>
        <taxon>Ecdysozoa</taxon>
        <taxon>Arthropoda</taxon>
        <taxon>Hexapoda</taxon>
        <taxon>Insecta</taxon>
        <taxon>Pterygota</taxon>
        <taxon>Neoptera</taxon>
        <taxon>Paraneoptera</taxon>
        <taxon>Hemiptera</taxon>
        <taxon>Heteroptera</taxon>
        <taxon>Panheteroptera</taxon>
        <taxon>Cimicomorpha</taxon>
        <taxon>Miridae</taxon>
        <taxon>Dicyphina</taxon>
        <taxon>Nesidiocoris</taxon>
    </lineage>
</organism>
<evidence type="ECO:0000313" key="2">
    <source>
        <dbReference type="Proteomes" id="UP001307889"/>
    </source>
</evidence>
<evidence type="ECO:0000313" key="1">
    <source>
        <dbReference type="EMBL" id="BES99649.1"/>
    </source>
</evidence>
<sequence length="87" mass="9533">MSRMEGSAETEPMFLRVPVNLTEVGRKGLQSGELVALRKGKGDARLAVTYRCQSPRVRASRTIIIQDQGSPGVSDRRAAVDIMLPLH</sequence>
<accession>A0ABN7B720</accession>
<name>A0ABN7B720_9HEMI</name>
<proteinExistence type="predicted"/>
<keyword evidence="2" id="KW-1185">Reference proteome</keyword>